<keyword evidence="1" id="KW-1133">Transmembrane helix</keyword>
<name>A0A8D8ZAA3_9HEMI</name>
<dbReference type="AlphaFoldDB" id="A0A8D8ZAA3"/>
<feature type="transmembrane region" description="Helical" evidence="1">
    <location>
        <begin position="37"/>
        <end position="58"/>
    </location>
</feature>
<proteinExistence type="predicted"/>
<accession>A0A8D8ZAA3</accession>
<sequence>MCIFVYLFIVCTYNKYLIEHTQHSHLVTVACRYRFDVHIVIVLVHMIGMLGILVMFTVKAKNNMSNTLGETAENTLSSCQKENSRHDLLMTFFGAILYLPW</sequence>
<reference evidence="2" key="1">
    <citation type="submission" date="2021-05" db="EMBL/GenBank/DDBJ databases">
        <authorList>
            <person name="Alioto T."/>
            <person name="Alioto T."/>
            <person name="Gomez Garrido J."/>
        </authorList>
    </citation>
    <scope>NUCLEOTIDE SEQUENCE</scope>
</reference>
<dbReference type="EMBL" id="HBUF01235233">
    <property type="protein sequence ID" value="CAG6674963.1"/>
    <property type="molecule type" value="Transcribed_RNA"/>
</dbReference>
<protein>
    <submittedName>
        <fullName evidence="2">Uncharacterized protein</fullName>
    </submittedName>
</protein>
<evidence type="ECO:0000256" key="1">
    <source>
        <dbReference type="SAM" id="Phobius"/>
    </source>
</evidence>
<evidence type="ECO:0000313" key="2">
    <source>
        <dbReference type="EMBL" id="CAG6743305.1"/>
    </source>
</evidence>
<keyword evidence="1" id="KW-0472">Membrane</keyword>
<organism evidence="2">
    <name type="scientific">Cacopsylla melanoneura</name>
    <dbReference type="NCBI Taxonomy" id="428564"/>
    <lineage>
        <taxon>Eukaryota</taxon>
        <taxon>Metazoa</taxon>
        <taxon>Ecdysozoa</taxon>
        <taxon>Arthropoda</taxon>
        <taxon>Hexapoda</taxon>
        <taxon>Insecta</taxon>
        <taxon>Pterygota</taxon>
        <taxon>Neoptera</taxon>
        <taxon>Paraneoptera</taxon>
        <taxon>Hemiptera</taxon>
        <taxon>Sternorrhyncha</taxon>
        <taxon>Psylloidea</taxon>
        <taxon>Psyllidae</taxon>
        <taxon>Psyllinae</taxon>
        <taxon>Cacopsylla</taxon>
    </lineage>
</organism>
<dbReference type="EMBL" id="HBUF01445922">
    <property type="protein sequence ID" value="CAG6743305.1"/>
    <property type="molecule type" value="Transcribed_RNA"/>
</dbReference>
<keyword evidence="1" id="KW-0812">Transmembrane</keyword>